<dbReference type="Pfam" id="PF20422">
    <property type="entry name" value="DHR-2_Lobe_B"/>
    <property type="match status" value="1"/>
</dbReference>
<dbReference type="InterPro" id="IPR046769">
    <property type="entry name" value="DOCKER_Lobe_A"/>
</dbReference>
<dbReference type="Gene3D" id="1.25.40.410">
    <property type="match status" value="1"/>
</dbReference>
<dbReference type="InterPro" id="IPR043162">
    <property type="entry name" value="DOCK_C_lobe_C"/>
</dbReference>
<comment type="similarity">
    <text evidence="2">Belongs to the DOCK family.</text>
</comment>
<name>A0A224YKV3_9ACAR</name>
<dbReference type="FunFam" id="1.20.58.740:FF:000002">
    <property type="entry name" value="Dedicator of cytokinesis protein 7"/>
    <property type="match status" value="1"/>
</dbReference>
<protein>
    <submittedName>
        <fullName evidence="4">Dedicator of cytokinesis protein 7</fullName>
    </submittedName>
</protein>
<dbReference type="InterPro" id="IPR026791">
    <property type="entry name" value="DOCK"/>
</dbReference>
<evidence type="ECO:0000256" key="2">
    <source>
        <dbReference type="PROSITE-ProRule" id="PRU00984"/>
    </source>
</evidence>
<dbReference type="PROSITE" id="PS51651">
    <property type="entry name" value="DOCKER"/>
    <property type="match status" value="1"/>
</dbReference>
<dbReference type="InterPro" id="IPR043161">
    <property type="entry name" value="DOCK_C_lobe_A"/>
</dbReference>
<feature type="domain" description="DOCKER" evidence="3">
    <location>
        <begin position="1"/>
        <end position="324"/>
    </location>
</feature>
<organism evidence="4">
    <name type="scientific">Rhipicephalus zambeziensis</name>
    <dbReference type="NCBI Taxonomy" id="60191"/>
    <lineage>
        <taxon>Eukaryota</taxon>
        <taxon>Metazoa</taxon>
        <taxon>Ecdysozoa</taxon>
        <taxon>Arthropoda</taxon>
        <taxon>Chelicerata</taxon>
        <taxon>Arachnida</taxon>
        <taxon>Acari</taxon>
        <taxon>Parasitiformes</taxon>
        <taxon>Ixodida</taxon>
        <taxon>Ixodoidea</taxon>
        <taxon>Ixodidae</taxon>
        <taxon>Rhipicephalinae</taxon>
        <taxon>Rhipicephalus</taxon>
        <taxon>Rhipicephalus</taxon>
    </lineage>
</organism>
<dbReference type="GO" id="GO:0007264">
    <property type="term" value="P:small GTPase-mediated signal transduction"/>
    <property type="evidence" value="ECO:0007669"/>
    <property type="project" value="InterPro"/>
</dbReference>
<evidence type="ECO:0000259" key="3">
    <source>
        <dbReference type="PROSITE" id="PS51651"/>
    </source>
</evidence>
<dbReference type="InterPro" id="IPR027357">
    <property type="entry name" value="DOCKER_dom"/>
</dbReference>
<dbReference type="Pfam" id="PF06920">
    <property type="entry name" value="DHR-2_Lobe_A"/>
    <property type="match status" value="1"/>
</dbReference>
<dbReference type="PANTHER" id="PTHR23317">
    <property type="entry name" value="DEDICATOR OF CYTOKINESIS DOCK"/>
    <property type="match status" value="1"/>
</dbReference>
<sequence>MYEATNEVYKILIPIAEAQRDYKKLANIHSKLHEAFTKVDQQAGKRVFGTYFRVGFYGPRFGDLDGEEFIYKEPTLTKLPEISHRLENFYAERFGSDYVEVIKDSNMVDVSRLHPEKAYIQITYVEPYFDMYELRERVTYFDKNYNIRRFVYATPFTADGRAHGDLHEQFKRKTIVTTANSFPYVKTRIQVIERTQIVLRPIEVAIEDIQKKTAELSRATQQEPADPKILQMVLQGCMGTTVNQGPLEVALVFLADLVDPARVPTPWQHKLRLCFRDFSRKCFEALRKNRTLIGPDQRDYQKELERNYNRFSERLQPMIRNNSVSPFWAKGNLMRQPLQEP</sequence>
<dbReference type="EMBL" id="GFPF01007131">
    <property type="protein sequence ID" value="MAA18277.1"/>
    <property type="molecule type" value="Transcribed_RNA"/>
</dbReference>
<evidence type="ECO:0000256" key="1">
    <source>
        <dbReference type="ARBA" id="ARBA00022658"/>
    </source>
</evidence>
<dbReference type="Pfam" id="PF20421">
    <property type="entry name" value="DHR-2_Lobe_C"/>
    <property type="match status" value="1"/>
</dbReference>
<accession>A0A224YKV3</accession>
<dbReference type="Gene3D" id="1.20.58.740">
    <property type="match status" value="1"/>
</dbReference>
<dbReference type="InterPro" id="IPR046773">
    <property type="entry name" value="DOCKER_Lobe_C"/>
</dbReference>
<dbReference type="InterPro" id="IPR046770">
    <property type="entry name" value="DOCKER_Lobe_B"/>
</dbReference>
<dbReference type="PANTHER" id="PTHR23317:SF76">
    <property type="entry name" value="LD20667P"/>
    <property type="match status" value="1"/>
</dbReference>
<reference evidence="4" key="1">
    <citation type="journal article" date="2017" name="Parasit. Vectors">
        <title>Sialotranscriptomics of Rhipicephalus zambeziensis reveals intricate expression profiles of secretory proteins and suggests tight temporal transcriptional regulation during blood-feeding.</title>
        <authorList>
            <person name="de Castro M.H."/>
            <person name="de Klerk D."/>
            <person name="Pienaar R."/>
            <person name="Rees D.J.G."/>
            <person name="Mans B.J."/>
        </authorList>
    </citation>
    <scope>NUCLEOTIDE SEQUENCE</scope>
    <source>
        <tissue evidence="4">Salivary glands</tissue>
    </source>
</reference>
<dbReference type="AlphaFoldDB" id="A0A224YKV3"/>
<dbReference type="GO" id="GO:0005085">
    <property type="term" value="F:guanyl-nucleotide exchange factor activity"/>
    <property type="evidence" value="ECO:0007669"/>
    <property type="project" value="UniProtKB-KW"/>
</dbReference>
<proteinExistence type="inferred from homology"/>
<evidence type="ECO:0000313" key="4">
    <source>
        <dbReference type="EMBL" id="MAA18277.1"/>
    </source>
</evidence>
<dbReference type="CDD" id="cd11695">
    <property type="entry name" value="DHR2_DOCK_C"/>
    <property type="match status" value="1"/>
</dbReference>
<keyword evidence="1" id="KW-0344">Guanine-nucleotide releasing factor</keyword>